<accession>F0ZPS8</accession>
<dbReference type="KEGG" id="dpp:DICPUDRAFT_153803"/>
<dbReference type="GeneID" id="10502454"/>
<dbReference type="Proteomes" id="UP000001064">
    <property type="component" value="Unassembled WGS sequence"/>
</dbReference>
<evidence type="ECO:0000313" key="2">
    <source>
        <dbReference type="Proteomes" id="UP000001064"/>
    </source>
</evidence>
<dbReference type="OrthoDB" id="5876240at2759"/>
<dbReference type="EMBL" id="GL871114">
    <property type="protein sequence ID" value="EGC34062.1"/>
    <property type="molecule type" value="Genomic_DNA"/>
</dbReference>
<dbReference type="InParanoid" id="F0ZPS8"/>
<dbReference type="VEuPathDB" id="AmoebaDB:DICPUDRAFT_153803"/>
<dbReference type="RefSeq" id="XP_003289426.1">
    <property type="nucleotide sequence ID" value="XM_003289378.1"/>
</dbReference>
<reference evidence="2" key="1">
    <citation type="journal article" date="2011" name="Genome Biol.">
        <title>Comparative genomics of the social amoebae Dictyostelium discoideum and Dictyostelium purpureum.</title>
        <authorList>
            <consortium name="US DOE Joint Genome Institute (JGI-PGF)"/>
            <person name="Sucgang R."/>
            <person name="Kuo A."/>
            <person name="Tian X."/>
            <person name="Salerno W."/>
            <person name="Parikh A."/>
            <person name="Feasley C.L."/>
            <person name="Dalin E."/>
            <person name="Tu H."/>
            <person name="Huang E."/>
            <person name="Barry K."/>
            <person name="Lindquist E."/>
            <person name="Shapiro H."/>
            <person name="Bruce D."/>
            <person name="Schmutz J."/>
            <person name="Salamov A."/>
            <person name="Fey P."/>
            <person name="Gaudet P."/>
            <person name="Anjard C."/>
            <person name="Babu M.M."/>
            <person name="Basu S."/>
            <person name="Bushmanova Y."/>
            <person name="van der Wel H."/>
            <person name="Katoh-Kurasawa M."/>
            <person name="Dinh C."/>
            <person name="Coutinho P.M."/>
            <person name="Saito T."/>
            <person name="Elias M."/>
            <person name="Schaap P."/>
            <person name="Kay R.R."/>
            <person name="Henrissat B."/>
            <person name="Eichinger L."/>
            <person name="Rivero F."/>
            <person name="Putnam N.H."/>
            <person name="West C.M."/>
            <person name="Loomis W.F."/>
            <person name="Chisholm R.L."/>
            <person name="Shaulsky G."/>
            <person name="Strassmann J.E."/>
            <person name="Queller D.C."/>
            <person name="Kuspa A."/>
            <person name="Grigoriev I.V."/>
        </authorList>
    </citation>
    <scope>NUCLEOTIDE SEQUENCE [LARGE SCALE GENOMIC DNA]</scope>
    <source>
        <strain evidence="2">QSDP1</strain>
    </source>
</reference>
<protein>
    <submittedName>
        <fullName evidence="1">Uncharacterized protein</fullName>
    </submittedName>
</protein>
<organism evidence="1 2">
    <name type="scientific">Dictyostelium purpureum</name>
    <name type="common">Slime mold</name>
    <dbReference type="NCBI Taxonomy" id="5786"/>
    <lineage>
        <taxon>Eukaryota</taxon>
        <taxon>Amoebozoa</taxon>
        <taxon>Evosea</taxon>
        <taxon>Eumycetozoa</taxon>
        <taxon>Dictyostelia</taxon>
        <taxon>Dictyosteliales</taxon>
        <taxon>Dictyosteliaceae</taxon>
        <taxon>Dictyostelium</taxon>
    </lineage>
</organism>
<dbReference type="AlphaFoldDB" id="F0ZPS8"/>
<gene>
    <name evidence="1" type="ORF">DICPUDRAFT_153803</name>
</gene>
<name>F0ZPS8_DICPU</name>
<evidence type="ECO:0000313" key="1">
    <source>
        <dbReference type="EMBL" id="EGC34062.1"/>
    </source>
</evidence>
<proteinExistence type="predicted"/>
<keyword evidence="2" id="KW-1185">Reference proteome</keyword>
<sequence length="90" mass="10725">MKTLSKNNYYFISVVSKRTGDVFQQFIDQNKRKTKYEIKYCQKRQCTAIALQCKKNKTFFVLINIPEPILKQKENELKRESNTKAKKKSI</sequence>